<feature type="region of interest" description="Disordered" evidence="1">
    <location>
        <begin position="28"/>
        <end position="52"/>
    </location>
</feature>
<evidence type="ECO:0000313" key="3">
    <source>
        <dbReference type="RefSeq" id="XP_011022297.1"/>
    </source>
</evidence>
<reference evidence="3" key="1">
    <citation type="submission" date="2025-08" db="UniProtKB">
        <authorList>
            <consortium name="RefSeq"/>
        </authorList>
    </citation>
    <scope>IDENTIFICATION</scope>
</reference>
<gene>
    <name evidence="3" type="primary">LOC105124121</name>
</gene>
<sequence length="161" mass="18842">MTIRLAKIFLYHNESRRRKTRHLLIRKEDVESRVQDQEEEEDEAPPPSPQELQYVRDIKRVLELLRKNRDILFSEVEAPVTNPGKFLYAKATDNGKDPKEAAKRLKIEWDSAAEIEYTGLNDEPAMGKHGTHYPLTLVTCCPRPRFASFRYCPSHLKQRHS</sequence>
<evidence type="ECO:0000313" key="2">
    <source>
        <dbReference type="Proteomes" id="UP000694918"/>
    </source>
</evidence>
<dbReference type="RefSeq" id="XP_011022297.1">
    <property type="nucleotide sequence ID" value="XM_011023995.1"/>
</dbReference>
<proteinExistence type="predicted"/>
<keyword evidence="2" id="KW-1185">Reference proteome</keyword>
<accession>A0AAJ6U2U6</accession>
<dbReference type="AlphaFoldDB" id="A0AAJ6U2U6"/>
<organism evidence="2 3">
    <name type="scientific">Populus euphratica</name>
    <name type="common">Euphrates poplar</name>
    <dbReference type="NCBI Taxonomy" id="75702"/>
    <lineage>
        <taxon>Eukaryota</taxon>
        <taxon>Viridiplantae</taxon>
        <taxon>Streptophyta</taxon>
        <taxon>Embryophyta</taxon>
        <taxon>Tracheophyta</taxon>
        <taxon>Spermatophyta</taxon>
        <taxon>Magnoliopsida</taxon>
        <taxon>eudicotyledons</taxon>
        <taxon>Gunneridae</taxon>
        <taxon>Pentapetalae</taxon>
        <taxon>rosids</taxon>
        <taxon>fabids</taxon>
        <taxon>Malpighiales</taxon>
        <taxon>Salicaceae</taxon>
        <taxon>Saliceae</taxon>
        <taxon>Populus</taxon>
    </lineage>
</organism>
<dbReference type="Proteomes" id="UP000694918">
    <property type="component" value="Unplaced"/>
</dbReference>
<name>A0AAJ6U2U6_POPEU</name>
<protein>
    <submittedName>
        <fullName evidence="3">Uncharacterized protein LOC105124121 isoform X4</fullName>
    </submittedName>
</protein>
<dbReference type="GeneID" id="105124121"/>
<evidence type="ECO:0000256" key="1">
    <source>
        <dbReference type="SAM" id="MobiDB-lite"/>
    </source>
</evidence>